<comment type="caution">
    <text evidence="2">The sequence shown here is derived from an EMBL/GenBank/DDBJ whole genome shotgun (WGS) entry which is preliminary data.</text>
</comment>
<dbReference type="EMBL" id="BJNG01000005">
    <property type="protein sequence ID" value="GEC18379.1"/>
    <property type="molecule type" value="Genomic_DNA"/>
</dbReference>
<evidence type="ECO:0008006" key="4">
    <source>
        <dbReference type="Google" id="ProtNLM"/>
    </source>
</evidence>
<dbReference type="Proteomes" id="UP000320338">
    <property type="component" value="Unassembled WGS sequence"/>
</dbReference>
<keyword evidence="3" id="KW-1185">Reference proteome</keyword>
<dbReference type="InterPro" id="IPR042001">
    <property type="entry name" value="Sortase_F"/>
</dbReference>
<organism evidence="2 3">
    <name type="scientific">Pseudonocardia hydrocarbonoxydans</name>
    <dbReference type="NCBI Taxonomy" id="76726"/>
    <lineage>
        <taxon>Bacteria</taxon>
        <taxon>Bacillati</taxon>
        <taxon>Actinomycetota</taxon>
        <taxon>Actinomycetes</taxon>
        <taxon>Pseudonocardiales</taxon>
        <taxon>Pseudonocardiaceae</taxon>
        <taxon>Pseudonocardia</taxon>
    </lineage>
</organism>
<evidence type="ECO:0000313" key="3">
    <source>
        <dbReference type="Proteomes" id="UP000320338"/>
    </source>
</evidence>
<dbReference type="InterPro" id="IPR023365">
    <property type="entry name" value="Sortase_dom-sf"/>
</dbReference>
<dbReference type="CDD" id="cd05829">
    <property type="entry name" value="Sortase_F"/>
    <property type="match status" value="1"/>
</dbReference>
<evidence type="ECO:0000313" key="2">
    <source>
        <dbReference type="EMBL" id="GEC18379.1"/>
    </source>
</evidence>
<sequence length="145" mass="15378">MRLAAVGAEAEVVDVGVDALGEMEVPLDVSTVGWYRFGPAPGADTGSSVLSGHVDDREQGRGAFYRLSDLEPGDPVEVDLADGSVAAYRVTDVERIAKEELPVEVLFARDGAPRLTLVTCGGDFDRAARSYRENIVVTAVPVSVE</sequence>
<keyword evidence="1" id="KW-0378">Hydrolase</keyword>
<evidence type="ECO:0000256" key="1">
    <source>
        <dbReference type="ARBA" id="ARBA00022801"/>
    </source>
</evidence>
<accession>A0A4Y3WKD2</accession>
<name>A0A4Y3WKD2_9PSEU</name>
<dbReference type="GO" id="GO:0016787">
    <property type="term" value="F:hydrolase activity"/>
    <property type="evidence" value="ECO:0007669"/>
    <property type="project" value="UniProtKB-KW"/>
</dbReference>
<dbReference type="Gene3D" id="2.40.260.10">
    <property type="entry name" value="Sortase"/>
    <property type="match status" value="1"/>
</dbReference>
<gene>
    <name evidence="2" type="ORF">PHY01_06620</name>
</gene>
<dbReference type="InterPro" id="IPR005754">
    <property type="entry name" value="Sortase"/>
</dbReference>
<dbReference type="AlphaFoldDB" id="A0A4Y3WKD2"/>
<proteinExistence type="predicted"/>
<dbReference type="Pfam" id="PF04203">
    <property type="entry name" value="Sortase"/>
    <property type="match status" value="1"/>
</dbReference>
<dbReference type="SUPFAM" id="SSF63817">
    <property type="entry name" value="Sortase"/>
    <property type="match status" value="1"/>
</dbReference>
<reference evidence="2 3" key="1">
    <citation type="submission" date="2019-06" db="EMBL/GenBank/DDBJ databases">
        <title>Whole genome shotgun sequence of Pseudonocardia hydrocarbonoxydans NBRC 14498.</title>
        <authorList>
            <person name="Hosoyama A."/>
            <person name="Uohara A."/>
            <person name="Ohji S."/>
            <person name="Ichikawa N."/>
        </authorList>
    </citation>
    <scope>NUCLEOTIDE SEQUENCE [LARGE SCALE GENOMIC DNA]</scope>
    <source>
        <strain evidence="2 3">NBRC 14498</strain>
    </source>
</reference>
<protein>
    <recommendedName>
        <fullName evidence="4">Class F sortase</fullName>
    </recommendedName>
</protein>